<evidence type="ECO:0000313" key="3">
    <source>
        <dbReference type="Proteomes" id="UP001295684"/>
    </source>
</evidence>
<dbReference type="EMBL" id="CAMPGE010015311">
    <property type="protein sequence ID" value="CAI2373944.1"/>
    <property type="molecule type" value="Genomic_DNA"/>
</dbReference>
<accession>A0AAD1XJT4</accession>
<organism evidence="2 3">
    <name type="scientific">Euplotes crassus</name>
    <dbReference type="NCBI Taxonomy" id="5936"/>
    <lineage>
        <taxon>Eukaryota</taxon>
        <taxon>Sar</taxon>
        <taxon>Alveolata</taxon>
        <taxon>Ciliophora</taxon>
        <taxon>Intramacronucleata</taxon>
        <taxon>Spirotrichea</taxon>
        <taxon>Hypotrichia</taxon>
        <taxon>Euplotida</taxon>
        <taxon>Euplotidae</taxon>
        <taxon>Moneuplotes</taxon>
    </lineage>
</organism>
<sequence length="91" mass="10912">MFSETIIEEEEEEETDVHDKDAYRLNLRNKIKSDGRIVKDTEQENMHRWYRDYHSETNKIKVSRGADESEVGDDEEEPPRRNFINLKKAIN</sequence>
<keyword evidence="3" id="KW-1185">Reference proteome</keyword>
<gene>
    <name evidence="2" type="ORF">ECRASSUSDP1_LOCUS15293</name>
</gene>
<evidence type="ECO:0000313" key="2">
    <source>
        <dbReference type="EMBL" id="CAI2373944.1"/>
    </source>
</evidence>
<dbReference type="Proteomes" id="UP001295684">
    <property type="component" value="Unassembled WGS sequence"/>
</dbReference>
<feature type="region of interest" description="Disordered" evidence="1">
    <location>
        <begin position="57"/>
        <end position="91"/>
    </location>
</feature>
<feature type="compositionally biased region" description="Basic and acidic residues" evidence="1">
    <location>
        <begin position="57"/>
        <end position="67"/>
    </location>
</feature>
<name>A0AAD1XJT4_EUPCR</name>
<feature type="compositionally biased region" description="Acidic residues" evidence="1">
    <location>
        <begin position="68"/>
        <end position="77"/>
    </location>
</feature>
<comment type="caution">
    <text evidence="2">The sequence shown here is derived from an EMBL/GenBank/DDBJ whole genome shotgun (WGS) entry which is preliminary data.</text>
</comment>
<proteinExistence type="predicted"/>
<protein>
    <submittedName>
        <fullName evidence="2">Uncharacterized protein</fullName>
    </submittedName>
</protein>
<evidence type="ECO:0000256" key="1">
    <source>
        <dbReference type="SAM" id="MobiDB-lite"/>
    </source>
</evidence>
<dbReference type="AlphaFoldDB" id="A0AAD1XJT4"/>
<reference evidence="2" key="1">
    <citation type="submission" date="2023-07" db="EMBL/GenBank/DDBJ databases">
        <authorList>
            <consortium name="AG Swart"/>
            <person name="Singh M."/>
            <person name="Singh A."/>
            <person name="Seah K."/>
            <person name="Emmerich C."/>
        </authorList>
    </citation>
    <scope>NUCLEOTIDE SEQUENCE</scope>
    <source>
        <strain evidence="2">DP1</strain>
    </source>
</reference>